<evidence type="ECO:0000313" key="1">
    <source>
        <dbReference type="EMBL" id="UOQ49363.1"/>
    </source>
</evidence>
<dbReference type="Gene3D" id="2.170.120.40">
    <property type="entry name" value="YbbR-like domain"/>
    <property type="match status" value="2"/>
</dbReference>
<gene>
    <name evidence="1" type="ORF">MUN88_04390</name>
</gene>
<name>A0ABY4EYL4_9BACI</name>
<sequence length="420" mass="46538">MNSWLEKPWVIRVVALVLSVLLFVVVAFDQNVYDNDDGFELPFGDTTNDTQTMEDVPVQTQIDQEKYVVSGVPETVKVSLSGSVSLVTSTVLQRNFDVYVDLEGLEPGTHQVELEYSGIQDRLNVYIEPQEVEVTIEERASKEFNVTMDAVNRDKVEAGYEVANITTDPGKVLVTSSKSIIDKIAIVKAFVDVEGFNESQTIDNVPVKVYDNQGNQLNVKIDPPTVDVEVEMNNPSKSVPITLETENELPDGIKLEQTELENKQVQIFAAESYLEGLEEIKTKPIDLSKITESGSIEVELALPSEVRKAASETVNVNVSIEKIEEQDVNDVAIQLESEESGQTVSFVEPDTNAMNITMRGYPSDLEQINPEDLQLLIEVGGLGSGEHEVPIELVTPDDVPESVQFELQFEQATINIEEAE</sequence>
<evidence type="ECO:0000313" key="2">
    <source>
        <dbReference type="Proteomes" id="UP000831782"/>
    </source>
</evidence>
<keyword evidence="2" id="KW-1185">Reference proteome</keyword>
<dbReference type="InterPro" id="IPR012505">
    <property type="entry name" value="YbbR"/>
</dbReference>
<reference evidence="1 2" key="1">
    <citation type="submission" date="2022-04" db="EMBL/GenBank/DDBJ databases">
        <title>Gracilibacillus sp. isolated from saltern.</title>
        <authorList>
            <person name="Won M."/>
            <person name="Lee C.-M."/>
            <person name="Woen H.-Y."/>
            <person name="Kwon S.-W."/>
        </authorList>
    </citation>
    <scope>NUCLEOTIDE SEQUENCE [LARGE SCALE GENOMIC DNA]</scope>
    <source>
        <strain evidence="1 2">SSWR10-1</strain>
    </source>
</reference>
<dbReference type="PANTHER" id="PTHR37804:SF1">
    <property type="entry name" value="CDAA REGULATORY PROTEIN CDAR"/>
    <property type="match status" value="1"/>
</dbReference>
<dbReference type="RefSeq" id="WP_244721322.1">
    <property type="nucleotide sequence ID" value="NZ_CP095072.1"/>
</dbReference>
<dbReference type="EMBL" id="CP095072">
    <property type="protein sequence ID" value="UOQ49363.1"/>
    <property type="molecule type" value="Genomic_DNA"/>
</dbReference>
<protein>
    <submittedName>
        <fullName evidence="1">CdaR family protein</fullName>
    </submittedName>
</protein>
<dbReference type="PANTHER" id="PTHR37804">
    <property type="entry name" value="CDAA REGULATORY PROTEIN CDAR"/>
    <property type="match status" value="1"/>
</dbReference>
<dbReference type="Pfam" id="PF07949">
    <property type="entry name" value="YbbR"/>
    <property type="match status" value="3"/>
</dbReference>
<accession>A0ABY4EYL4</accession>
<dbReference type="InterPro" id="IPR053154">
    <property type="entry name" value="c-di-AMP_regulator"/>
</dbReference>
<proteinExistence type="predicted"/>
<organism evidence="1 2">
    <name type="scientific">Gracilibacillus caseinilyticus</name>
    <dbReference type="NCBI Taxonomy" id="2932256"/>
    <lineage>
        <taxon>Bacteria</taxon>
        <taxon>Bacillati</taxon>
        <taxon>Bacillota</taxon>
        <taxon>Bacilli</taxon>
        <taxon>Bacillales</taxon>
        <taxon>Bacillaceae</taxon>
        <taxon>Gracilibacillus</taxon>
    </lineage>
</organism>
<dbReference type="Proteomes" id="UP000831782">
    <property type="component" value="Chromosome"/>
</dbReference>
<dbReference type="Gene3D" id="2.170.120.30">
    <property type="match status" value="2"/>
</dbReference>